<dbReference type="InterPro" id="IPR001482">
    <property type="entry name" value="T2SS/T4SS_dom"/>
</dbReference>
<dbReference type="HOGENOM" id="CLU_005379_2_2_2"/>
<dbReference type="CDD" id="cd01130">
    <property type="entry name" value="VirB11-like_ATPase"/>
    <property type="match status" value="1"/>
</dbReference>
<keyword evidence="6" id="KW-1185">Reference proteome</keyword>
<reference evidence="5 6" key="1">
    <citation type="journal article" date="2012" name="J. Bacteriol.">
        <title>Complete genome sequence of a thermophilic methanogen, Methanocella conradii HZ254, isolated from Chinese rice field soil.</title>
        <authorList>
            <person name="Lu Z."/>
            <person name="Lu Y."/>
        </authorList>
    </citation>
    <scope>NUCLEOTIDE SEQUENCE [LARGE SCALE GENOMIC DNA]</scope>
    <source>
        <strain evidence="6">DSM 24694 / JCM 17849 / CGMCC 1.5162 / HZ254</strain>
    </source>
</reference>
<dbReference type="AlphaFoldDB" id="H8I5S1"/>
<name>H8I5S1_METCZ</name>
<feature type="domain" description="PilB3-like C-terminal" evidence="3">
    <location>
        <begin position="465"/>
        <end position="531"/>
    </location>
</feature>
<proteinExistence type="inferred from homology"/>
<protein>
    <submittedName>
        <fullName evidence="5">Type II secretion system protein E</fullName>
    </submittedName>
</protein>
<dbReference type="GeneID" id="11971105"/>
<dbReference type="SUPFAM" id="SSF52540">
    <property type="entry name" value="P-loop containing nucleoside triphosphate hydrolases"/>
    <property type="match status" value="1"/>
</dbReference>
<evidence type="ECO:0000259" key="3">
    <source>
        <dbReference type="Pfam" id="PF23989"/>
    </source>
</evidence>
<evidence type="ECO:0000259" key="2">
    <source>
        <dbReference type="Pfam" id="PF00437"/>
    </source>
</evidence>
<dbReference type="KEGG" id="mez:Mtc_0983"/>
<feature type="domain" description="PilB3-like N-terminal" evidence="4">
    <location>
        <begin position="40"/>
        <end position="85"/>
    </location>
</feature>
<dbReference type="InterPro" id="IPR027417">
    <property type="entry name" value="P-loop_NTPase"/>
</dbReference>
<dbReference type="PANTHER" id="PTHR30486">
    <property type="entry name" value="TWITCHING MOTILITY PROTEIN PILT"/>
    <property type="match status" value="1"/>
</dbReference>
<evidence type="ECO:0000259" key="4">
    <source>
        <dbReference type="Pfam" id="PF23990"/>
    </source>
</evidence>
<dbReference type="STRING" id="1041930.Mtc_0983"/>
<dbReference type="Pfam" id="PF23990">
    <property type="entry name" value="PilB3_N"/>
    <property type="match status" value="1"/>
</dbReference>
<dbReference type="Gene3D" id="3.40.50.300">
    <property type="entry name" value="P-loop containing nucleotide triphosphate hydrolases"/>
    <property type="match status" value="1"/>
</dbReference>
<dbReference type="InterPro" id="IPR056571">
    <property type="entry name" value="PilB3-like_C"/>
</dbReference>
<dbReference type="EMBL" id="CP003243">
    <property type="protein sequence ID" value="AFC99738.1"/>
    <property type="molecule type" value="Genomic_DNA"/>
</dbReference>
<dbReference type="Gene3D" id="3.30.450.380">
    <property type="match status" value="1"/>
</dbReference>
<dbReference type="PANTHER" id="PTHR30486:SF6">
    <property type="entry name" value="TYPE IV PILUS RETRACTATION ATPASE PILT"/>
    <property type="match status" value="1"/>
</dbReference>
<evidence type="ECO:0000256" key="1">
    <source>
        <dbReference type="ARBA" id="ARBA00006611"/>
    </source>
</evidence>
<organism evidence="5 6">
    <name type="scientific">Methanocella conradii (strain DSM 24694 / JCM 17849 / CGMCC 1.5162 / HZ254)</name>
    <dbReference type="NCBI Taxonomy" id="1041930"/>
    <lineage>
        <taxon>Archaea</taxon>
        <taxon>Methanobacteriati</taxon>
        <taxon>Methanobacteriota</taxon>
        <taxon>Stenosarchaea group</taxon>
        <taxon>Methanomicrobia</taxon>
        <taxon>Methanocellales</taxon>
        <taxon>Methanocellaceae</taxon>
        <taxon>Methanocella</taxon>
    </lineage>
</organism>
<dbReference type="OrthoDB" id="33500at2157"/>
<evidence type="ECO:0000313" key="6">
    <source>
        <dbReference type="Proteomes" id="UP000005233"/>
    </source>
</evidence>
<dbReference type="InterPro" id="IPR050921">
    <property type="entry name" value="T4SS_GSP_E_ATPase"/>
</dbReference>
<dbReference type="RefSeq" id="WP_014405576.1">
    <property type="nucleotide sequence ID" value="NC_017034.1"/>
</dbReference>
<dbReference type="Pfam" id="PF23989">
    <property type="entry name" value="PilB3_C"/>
    <property type="match status" value="1"/>
</dbReference>
<comment type="similarity">
    <text evidence="1">Belongs to the GSP E family.</text>
</comment>
<dbReference type="InterPro" id="IPR056570">
    <property type="entry name" value="PilB3-like_N"/>
</dbReference>
<sequence>MDDAGGTALKEMPESEKTRASIESAMKLIENAGGNGPASKPIASTALRGEATEVERYWVYEPYSYVSITYDDKGMEYKYNVCEPEMTESELEILERVYDDLRDLLIRGDIEDAGKKEAILKKAYDSLLNMYGLKLSKASYDNIYYYLVRNYIGYGRIDALMRDGNIEDISCNGIGTPVFLFHRRFQNIKTNIAFDDEQELNTMVTLLVQRGGRHISLAEPISNATLPDGSRIEATLGREVTTRGSSFTIRKFRADPFTPVDLIKNNTMSSDILAYLWLAIENNKSLLFAGGTASGKTSSLNAVSLFIPQGSKVITIEDTRELTLFHSNWLASVTREGPLKQQGGEIDMYELLRAALRQRPEYIIVGEVRGREALTLFQAMNTGHTTYSTMHAGSIQAVVNRLLNDPINVPNMMLQALNIVSIQELLEVGGKKMRRVKSIVEITGIDPRTNNLRVNELFRWDSAHDTYERLGDSYVLGSIMEKLGWDRNRLSREIKYRVEILNYLAHEDIRDYRSIGIVIHAYRMMPEKVMELLRKGGLADILQAARR</sequence>
<dbReference type="Pfam" id="PF00437">
    <property type="entry name" value="T2SSE"/>
    <property type="match status" value="1"/>
</dbReference>
<evidence type="ECO:0000313" key="5">
    <source>
        <dbReference type="EMBL" id="AFC99738.1"/>
    </source>
</evidence>
<gene>
    <name evidence="5" type="ordered locus">Mtc_0983</name>
</gene>
<feature type="domain" description="Bacterial type II secretion system protein E" evidence="2">
    <location>
        <begin position="189"/>
        <end position="427"/>
    </location>
</feature>
<dbReference type="GO" id="GO:0016887">
    <property type="term" value="F:ATP hydrolysis activity"/>
    <property type="evidence" value="ECO:0007669"/>
    <property type="project" value="InterPro"/>
</dbReference>
<accession>H8I5S1</accession>
<dbReference type="eggNOG" id="arCOG01817">
    <property type="taxonomic scope" value="Archaea"/>
</dbReference>
<dbReference type="Proteomes" id="UP000005233">
    <property type="component" value="Chromosome"/>
</dbReference>
<dbReference type="SMR" id="H8I5S1"/>